<dbReference type="InterPro" id="IPR002327">
    <property type="entry name" value="Cyt_c_1A/1B"/>
</dbReference>
<name>A0A1I7NUB6_9HYPH</name>
<keyword evidence="4" id="KW-0249">Electron transport</keyword>
<dbReference type="GO" id="GO:0046872">
    <property type="term" value="F:metal ion binding"/>
    <property type="evidence" value="ECO:0007669"/>
    <property type="project" value="UniProtKB-KW"/>
</dbReference>
<dbReference type="InterPro" id="IPR036909">
    <property type="entry name" value="Cyt_c-like_dom_sf"/>
</dbReference>
<evidence type="ECO:0000256" key="1">
    <source>
        <dbReference type="ARBA" id="ARBA00022448"/>
    </source>
</evidence>
<sequence length="142" mass="14976">MKKISLQAGVVLVAAAATLYCLGTTAAVLAQSNPSNDDLELAFNGHCRECHAFDKGDNRLGPTLYGVVGRKAGTVPGFDYSDSLKGSGITWDEKTLDQWITNPNAVVPGNNMGAIFSGLADAGERAKIIAFLKQDTKTGNKM</sequence>
<organism evidence="9 10">
    <name type="scientific">Hyphomicrobium facile</name>
    <dbReference type="NCBI Taxonomy" id="51670"/>
    <lineage>
        <taxon>Bacteria</taxon>
        <taxon>Pseudomonadati</taxon>
        <taxon>Pseudomonadota</taxon>
        <taxon>Alphaproteobacteria</taxon>
        <taxon>Hyphomicrobiales</taxon>
        <taxon>Hyphomicrobiaceae</taxon>
        <taxon>Hyphomicrobium</taxon>
    </lineage>
</organism>
<evidence type="ECO:0000256" key="7">
    <source>
        <dbReference type="SAM" id="SignalP"/>
    </source>
</evidence>
<dbReference type="EMBL" id="FPCH01000003">
    <property type="protein sequence ID" value="SFV38247.1"/>
    <property type="molecule type" value="Genomic_DNA"/>
</dbReference>
<keyword evidence="5 6" id="KW-0408">Iron</keyword>
<keyword evidence="1" id="KW-0813">Transport</keyword>
<dbReference type="InterPro" id="IPR009056">
    <property type="entry name" value="Cyt_c-like_dom"/>
</dbReference>
<protein>
    <submittedName>
        <fullName evidence="9">Cytochrome c</fullName>
    </submittedName>
</protein>
<dbReference type="AlphaFoldDB" id="A0A1I7NUB6"/>
<dbReference type="PROSITE" id="PS51007">
    <property type="entry name" value="CYTC"/>
    <property type="match status" value="1"/>
</dbReference>
<keyword evidence="10" id="KW-1185">Reference proteome</keyword>
<dbReference type="GO" id="GO:0009055">
    <property type="term" value="F:electron transfer activity"/>
    <property type="evidence" value="ECO:0007669"/>
    <property type="project" value="InterPro"/>
</dbReference>
<dbReference type="PANTHER" id="PTHR11961">
    <property type="entry name" value="CYTOCHROME C"/>
    <property type="match status" value="1"/>
</dbReference>
<evidence type="ECO:0000313" key="10">
    <source>
        <dbReference type="Proteomes" id="UP000199423"/>
    </source>
</evidence>
<evidence type="ECO:0000259" key="8">
    <source>
        <dbReference type="PROSITE" id="PS51007"/>
    </source>
</evidence>
<keyword evidence="7" id="KW-0732">Signal</keyword>
<feature type="signal peptide" evidence="7">
    <location>
        <begin position="1"/>
        <end position="26"/>
    </location>
</feature>
<dbReference type="GO" id="GO:0020037">
    <property type="term" value="F:heme binding"/>
    <property type="evidence" value="ECO:0007669"/>
    <property type="project" value="InterPro"/>
</dbReference>
<keyword evidence="2 6" id="KW-0349">Heme</keyword>
<dbReference type="SUPFAM" id="SSF46626">
    <property type="entry name" value="Cytochrome c"/>
    <property type="match status" value="1"/>
</dbReference>
<feature type="domain" description="Cytochrome c" evidence="8">
    <location>
        <begin position="34"/>
        <end position="136"/>
    </location>
</feature>
<dbReference type="OrthoDB" id="9805828at2"/>
<evidence type="ECO:0000313" key="9">
    <source>
        <dbReference type="EMBL" id="SFV38247.1"/>
    </source>
</evidence>
<reference evidence="10" key="1">
    <citation type="submission" date="2016-10" db="EMBL/GenBank/DDBJ databases">
        <authorList>
            <person name="Varghese N."/>
            <person name="Submissions S."/>
        </authorList>
    </citation>
    <scope>NUCLEOTIDE SEQUENCE [LARGE SCALE GENOMIC DNA]</scope>
    <source>
        <strain evidence="10">DSM 1565</strain>
    </source>
</reference>
<dbReference type="Proteomes" id="UP000199423">
    <property type="component" value="Unassembled WGS sequence"/>
</dbReference>
<keyword evidence="3 6" id="KW-0479">Metal-binding</keyword>
<feature type="chain" id="PRO_5011705838" evidence="7">
    <location>
        <begin position="27"/>
        <end position="142"/>
    </location>
</feature>
<evidence type="ECO:0000256" key="4">
    <source>
        <dbReference type="ARBA" id="ARBA00022982"/>
    </source>
</evidence>
<proteinExistence type="predicted"/>
<dbReference type="Gene3D" id="1.10.760.10">
    <property type="entry name" value="Cytochrome c-like domain"/>
    <property type="match status" value="1"/>
</dbReference>
<dbReference type="RefSeq" id="WP_092869077.1">
    <property type="nucleotide sequence ID" value="NZ_FPCH01000003.1"/>
</dbReference>
<accession>A0A1I7NUB6</accession>
<evidence type="ECO:0000256" key="6">
    <source>
        <dbReference type="PROSITE-ProRule" id="PRU00433"/>
    </source>
</evidence>
<evidence type="ECO:0000256" key="5">
    <source>
        <dbReference type="ARBA" id="ARBA00023004"/>
    </source>
</evidence>
<dbReference type="PRINTS" id="PR00604">
    <property type="entry name" value="CYTCHRMECIAB"/>
</dbReference>
<evidence type="ECO:0000256" key="3">
    <source>
        <dbReference type="ARBA" id="ARBA00022723"/>
    </source>
</evidence>
<evidence type="ECO:0000256" key="2">
    <source>
        <dbReference type="ARBA" id="ARBA00022617"/>
    </source>
</evidence>
<gene>
    <name evidence="9" type="ORF">SAMN04488557_3657</name>
</gene>
<dbReference type="STRING" id="51670.SAMN04488557_3657"/>